<protein>
    <submittedName>
        <fullName evidence="10">4Fe-4S ferredoxin</fullName>
    </submittedName>
</protein>
<evidence type="ECO:0000256" key="2">
    <source>
        <dbReference type="ARBA" id="ARBA00022485"/>
    </source>
</evidence>
<evidence type="ECO:0000313" key="11">
    <source>
        <dbReference type="Proteomes" id="UP001141327"/>
    </source>
</evidence>
<accession>A0ABQ8UHM7</accession>
<reference evidence="10" key="1">
    <citation type="journal article" date="2022" name="bioRxiv">
        <title>Genomics of Preaxostyla Flagellates Illuminates Evolutionary Transitions and the Path Towards Mitochondrial Loss.</title>
        <authorList>
            <person name="Novak L.V.F."/>
            <person name="Treitli S.C."/>
            <person name="Pyrih J."/>
            <person name="Halakuc P."/>
            <person name="Pipaliya S.V."/>
            <person name="Vacek V."/>
            <person name="Brzon O."/>
            <person name="Soukal P."/>
            <person name="Eme L."/>
            <person name="Dacks J.B."/>
            <person name="Karnkowska A."/>
            <person name="Elias M."/>
            <person name="Hampl V."/>
        </authorList>
    </citation>
    <scope>NUCLEOTIDE SEQUENCE</scope>
    <source>
        <strain evidence="10">RCP-MX</strain>
    </source>
</reference>
<dbReference type="PANTHER" id="PTHR43687">
    <property type="entry name" value="ADENYLYLSULFATE REDUCTASE, BETA SUBUNIT"/>
    <property type="match status" value="1"/>
</dbReference>
<keyword evidence="6" id="KW-0408">Iron</keyword>
<gene>
    <name evidence="10" type="ORF">PAPYR_5507</name>
</gene>
<feature type="domain" description="4Fe-4S ferredoxin-type" evidence="9">
    <location>
        <begin position="137"/>
        <end position="166"/>
    </location>
</feature>
<feature type="region of interest" description="Disordered" evidence="8">
    <location>
        <begin position="31"/>
        <end position="83"/>
    </location>
</feature>
<dbReference type="PANTHER" id="PTHR43687:SF6">
    <property type="entry name" value="L-ASPARTATE SEMIALDEHYDE SULFURTRANSFERASE IRON-SULFUR SUBUNIT"/>
    <property type="match status" value="1"/>
</dbReference>
<feature type="region of interest" description="Disordered" evidence="8">
    <location>
        <begin position="184"/>
        <end position="210"/>
    </location>
</feature>
<proteinExistence type="predicted"/>
<evidence type="ECO:0000313" key="10">
    <source>
        <dbReference type="EMBL" id="KAJ4458741.1"/>
    </source>
</evidence>
<evidence type="ECO:0000256" key="7">
    <source>
        <dbReference type="ARBA" id="ARBA00023014"/>
    </source>
</evidence>
<dbReference type="SUPFAM" id="SSF54862">
    <property type="entry name" value="4Fe-4S ferredoxins"/>
    <property type="match status" value="1"/>
</dbReference>
<feature type="compositionally biased region" description="Pro residues" evidence="8">
    <location>
        <begin position="199"/>
        <end position="209"/>
    </location>
</feature>
<comment type="caution">
    <text evidence="10">The sequence shown here is derived from an EMBL/GenBank/DDBJ whole genome shotgun (WGS) entry which is preliminary data.</text>
</comment>
<dbReference type="EMBL" id="JAPMOS010000026">
    <property type="protein sequence ID" value="KAJ4458741.1"/>
    <property type="molecule type" value="Genomic_DNA"/>
</dbReference>
<dbReference type="Gene3D" id="3.30.70.20">
    <property type="match status" value="1"/>
</dbReference>
<dbReference type="Pfam" id="PF12837">
    <property type="entry name" value="Fer4_6"/>
    <property type="match status" value="1"/>
</dbReference>
<evidence type="ECO:0000256" key="3">
    <source>
        <dbReference type="ARBA" id="ARBA00022723"/>
    </source>
</evidence>
<evidence type="ECO:0000259" key="9">
    <source>
        <dbReference type="PROSITE" id="PS51379"/>
    </source>
</evidence>
<dbReference type="InterPro" id="IPR050572">
    <property type="entry name" value="Fe-S_Ferredoxin"/>
</dbReference>
<keyword evidence="5" id="KW-0249">Electron transport</keyword>
<dbReference type="PROSITE" id="PS51379">
    <property type="entry name" value="4FE4S_FER_2"/>
    <property type="match status" value="2"/>
</dbReference>
<dbReference type="Proteomes" id="UP001141327">
    <property type="component" value="Unassembled WGS sequence"/>
</dbReference>
<organism evidence="10 11">
    <name type="scientific">Paratrimastix pyriformis</name>
    <dbReference type="NCBI Taxonomy" id="342808"/>
    <lineage>
        <taxon>Eukaryota</taxon>
        <taxon>Metamonada</taxon>
        <taxon>Preaxostyla</taxon>
        <taxon>Paratrimastigidae</taxon>
        <taxon>Paratrimastix</taxon>
    </lineage>
</organism>
<evidence type="ECO:0000256" key="6">
    <source>
        <dbReference type="ARBA" id="ARBA00023004"/>
    </source>
</evidence>
<keyword evidence="1" id="KW-0813">Transport</keyword>
<evidence type="ECO:0000256" key="8">
    <source>
        <dbReference type="SAM" id="MobiDB-lite"/>
    </source>
</evidence>
<evidence type="ECO:0000256" key="1">
    <source>
        <dbReference type="ARBA" id="ARBA00022448"/>
    </source>
</evidence>
<sequence length="599" mass="59344">MLRVMALVKSAATSLLSEPTNPQMPWDLAAASHPPAPSTPSGWCDSGGFRNNRERDDAHRFERAQTESRRFEAQRRQPGQTRQLSPIFDPRRILHVLGMISPDQVTKLIEIDEQLCTGCRKCVDACHEGAIQLIGGKAKLVKAEHCDGLGACIGECPAGALKLVERPKGLAFTLPPEMMMAAPAAHPPADAHPATTTPAPAPAPAPITPPRGGCPGKMAMQFQPRAIVDVSSSQGDIPSQLGNWPLQLHLVNPAAPCFNAQCHLLLAAHCSAFALGGFHGRFLAGKTLVICCPKLLQPQERMALTQKLAMILAQRPASLTIVRMQVPCCGGLVQMAQDALAMAQSPLTPHIAVVGIQGDVLTEDGPAPEAPAGVCPCQSQADPTAPLGCCGCGGAAAPARQQAGGCGCGGAAPAGGCGCGPRQQAGGCGCGPRQQAGGCGCGGAAPAGGCGCGPRQQAGGCGCGAAAPAGGCGCGPRQQAGGCGCGGAAPAGGCGCGGAASAGGCGCGPRQQAGGCGCGGAAPAGGCGGCAGAPAGGCGCEGGCAAKRDGQPCSGACGAKQCGGEGCACAGKRAQQSQSQPQGLPMMRVSQGGRVVLEM</sequence>
<keyword evidence="4" id="KW-0677">Repeat</keyword>
<dbReference type="InterPro" id="IPR017896">
    <property type="entry name" value="4Fe4S_Fe-S-bd"/>
</dbReference>
<keyword evidence="7" id="KW-0411">Iron-sulfur</keyword>
<keyword evidence="11" id="KW-1185">Reference proteome</keyword>
<evidence type="ECO:0000256" key="5">
    <source>
        <dbReference type="ARBA" id="ARBA00022982"/>
    </source>
</evidence>
<keyword evidence="2" id="KW-0004">4Fe-4S</keyword>
<evidence type="ECO:0000256" key="4">
    <source>
        <dbReference type="ARBA" id="ARBA00022737"/>
    </source>
</evidence>
<feature type="compositionally biased region" description="Low complexity" evidence="8">
    <location>
        <begin position="184"/>
        <end position="198"/>
    </location>
</feature>
<name>A0ABQ8UHM7_9EUKA</name>
<feature type="domain" description="4Fe-4S ferredoxin-type" evidence="9">
    <location>
        <begin position="107"/>
        <end position="136"/>
    </location>
</feature>
<keyword evidence="3" id="KW-0479">Metal-binding</keyword>
<feature type="compositionally biased region" description="Basic and acidic residues" evidence="8">
    <location>
        <begin position="51"/>
        <end position="75"/>
    </location>
</feature>